<keyword evidence="3" id="KW-0539">Nucleus</keyword>
<proteinExistence type="inferred from homology"/>
<dbReference type="PANTHER" id="PTHR13168:SF0">
    <property type="entry name" value="C-MYC-BINDING PROTEIN"/>
    <property type="match status" value="1"/>
</dbReference>
<dbReference type="CDD" id="cd21937">
    <property type="entry name" value="ZIP_MycBP-like"/>
    <property type="match status" value="1"/>
</dbReference>
<protein>
    <submittedName>
        <fullName evidence="6">c-Myc-binding protein-like</fullName>
    </submittedName>
</protein>
<dbReference type="GO" id="GO:0005634">
    <property type="term" value="C:nucleus"/>
    <property type="evidence" value="ECO:0007669"/>
    <property type="project" value="UniProtKB-SubCell"/>
</dbReference>
<dbReference type="Gene3D" id="6.10.250.1060">
    <property type="match status" value="1"/>
</dbReference>
<keyword evidence="5" id="KW-1185">Reference proteome</keyword>
<comment type="similarity">
    <text evidence="2">Belongs to the AMY1 family.</text>
</comment>
<evidence type="ECO:0000256" key="3">
    <source>
        <dbReference type="ARBA" id="ARBA00023242"/>
    </source>
</evidence>
<feature type="coiled-coil region" evidence="4">
    <location>
        <begin position="104"/>
        <end position="131"/>
    </location>
</feature>
<evidence type="ECO:0000313" key="5">
    <source>
        <dbReference type="Proteomes" id="UP000261680"/>
    </source>
</evidence>
<evidence type="ECO:0000256" key="4">
    <source>
        <dbReference type="SAM" id="Coils"/>
    </source>
</evidence>
<dbReference type="GO" id="GO:0003713">
    <property type="term" value="F:transcription coactivator activity"/>
    <property type="evidence" value="ECO:0007669"/>
    <property type="project" value="InterPro"/>
</dbReference>
<dbReference type="GeneID" id="103660877"/>
<dbReference type="PANTHER" id="PTHR13168">
    <property type="entry name" value="ASSOCIATE OF C-MYC AMY-1"/>
    <property type="match status" value="1"/>
</dbReference>
<dbReference type="PRINTS" id="PR02028">
    <property type="entry name" value="CMYCBINDINGP"/>
</dbReference>
<organism evidence="5 6">
    <name type="scientific">Ursus maritimus</name>
    <name type="common">Polar bear</name>
    <name type="synonym">Thalarctos maritimus</name>
    <dbReference type="NCBI Taxonomy" id="29073"/>
    <lineage>
        <taxon>Eukaryota</taxon>
        <taxon>Metazoa</taxon>
        <taxon>Chordata</taxon>
        <taxon>Craniata</taxon>
        <taxon>Vertebrata</taxon>
        <taxon>Euteleostomi</taxon>
        <taxon>Mammalia</taxon>
        <taxon>Eutheria</taxon>
        <taxon>Laurasiatheria</taxon>
        <taxon>Carnivora</taxon>
        <taxon>Caniformia</taxon>
        <taxon>Ursidae</taxon>
        <taxon>Ursus</taxon>
    </lineage>
</organism>
<dbReference type="AlphaFoldDB" id="A0A8M1FUI9"/>
<evidence type="ECO:0000256" key="2">
    <source>
        <dbReference type="ARBA" id="ARBA00009389"/>
    </source>
</evidence>
<dbReference type="KEGG" id="umr:103660877"/>
<comment type="subcellular location">
    <subcellularLocation>
        <location evidence="1">Nucleus</location>
    </subcellularLocation>
</comment>
<evidence type="ECO:0000256" key="1">
    <source>
        <dbReference type="ARBA" id="ARBA00004123"/>
    </source>
</evidence>
<name>A0A8M1FUI9_URSMA</name>
<evidence type="ECO:0000313" key="6">
    <source>
        <dbReference type="RefSeq" id="XP_040483989.1"/>
    </source>
</evidence>
<reference evidence="6" key="1">
    <citation type="submission" date="2025-08" db="UniProtKB">
        <authorList>
            <consortium name="RefSeq"/>
        </authorList>
    </citation>
    <scope>IDENTIFICATION</scope>
    <source>
        <tissue evidence="6">Whole blood</tissue>
    </source>
</reference>
<gene>
    <name evidence="6" type="primary">LOC103660877</name>
</gene>
<dbReference type="InterPro" id="IPR026060">
    <property type="entry name" value="AMY1"/>
</dbReference>
<dbReference type="OrthoDB" id="524165at2759"/>
<dbReference type="RefSeq" id="XP_040483989.1">
    <property type="nucleotide sequence ID" value="XM_040628055.1"/>
</dbReference>
<keyword evidence="4" id="KW-0175">Coiled coil</keyword>
<dbReference type="Proteomes" id="UP000261680">
    <property type="component" value="Unplaced"/>
</dbReference>
<sequence length="145" mass="16334">MKPFNKSPYIKNKNNSSYIKIPVTGAHQTVAGTGYAAAAVTAARYKADHSKREQFWRYLKKSGVLDTLTKKVLVALYEEPGKPNSALDFLKHHLEAANPENPEIGLLRLQLAEMKEKYKAIVEENKKLNINLAQYEPPEEGKHAE</sequence>
<accession>A0A8M1FUI9</accession>